<organism evidence="2 3">
    <name type="scientific">Orchesella dallaii</name>
    <dbReference type="NCBI Taxonomy" id="48710"/>
    <lineage>
        <taxon>Eukaryota</taxon>
        <taxon>Metazoa</taxon>
        <taxon>Ecdysozoa</taxon>
        <taxon>Arthropoda</taxon>
        <taxon>Hexapoda</taxon>
        <taxon>Collembola</taxon>
        <taxon>Entomobryomorpha</taxon>
        <taxon>Entomobryoidea</taxon>
        <taxon>Orchesellidae</taxon>
        <taxon>Orchesellinae</taxon>
        <taxon>Orchesella</taxon>
    </lineage>
</organism>
<dbReference type="PROSITE" id="PS50053">
    <property type="entry name" value="UBIQUITIN_2"/>
    <property type="match status" value="1"/>
</dbReference>
<feature type="domain" description="Ubiquitin-like" evidence="1">
    <location>
        <begin position="69"/>
        <end position="142"/>
    </location>
</feature>
<keyword evidence="3" id="KW-1185">Reference proteome</keyword>
<dbReference type="PROSITE" id="PS00299">
    <property type="entry name" value="UBIQUITIN_1"/>
    <property type="match status" value="1"/>
</dbReference>
<dbReference type="InterPro" id="IPR029071">
    <property type="entry name" value="Ubiquitin-like_domsf"/>
</dbReference>
<reference evidence="2 3" key="1">
    <citation type="submission" date="2024-08" db="EMBL/GenBank/DDBJ databases">
        <authorList>
            <person name="Cucini C."/>
            <person name="Frati F."/>
        </authorList>
    </citation>
    <scope>NUCLEOTIDE SEQUENCE [LARGE SCALE GENOMIC DNA]</scope>
</reference>
<dbReference type="InterPro" id="IPR019956">
    <property type="entry name" value="Ubiquitin_dom"/>
</dbReference>
<proteinExistence type="predicted"/>
<accession>A0ABP1RCG6</accession>
<dbReference type="EMBL" id="CAXLJM020000068">
    <property type="protein sequence ID" value="CAL8123895.1"/>
    <property type="molecule type" value="Genomic_DNA"/>
</dbReference>
<name>A0ABP1RCG6_9HEXA</name>
<protein>
    <recommendedName>
        <fullName evidence="1">Ubiquitin-like domain-containing protein</fullName>
    </recommendedName>
</protein>
<dbReference type="SUPFAM" id="SSF54236">
    <property type="entry name" value="Ubiquitin-like"/>
    <property type="match status" value="1"/>
</dbReference>
<evidence type="ECO:0000259" key="1">
    <source>
        <dbReference type="PROSITE" id="PS50053"/>
    </source>
</evidence>
<dbReference type="InterPro" id="IPR019954">
    <property type="entry name" value="Ubiquitin_CS"/>
</dbReference>
<comment type="caution">
    <text evidence="2">The sequence shown here is derived from an EMBL/GenBank/DDBJ whole genome shotgun (WGS) entry which is preliminary data.</text>
</comment>
<dbReference type="PRINTS" id="PR00348">
    <property type="entry name" value="UBIQUITIN"/>
</dbReference>
<dbReference type="Proteomes" id="UP001642540">
    <property type="component" value="Unassembled WGS sequence"/>
</dbReference>
<dbReference type="SMART" id="SM00213">
    <property type="entry name" value="UBQ"/>
    <property type="match status" value="1"/>
</dbReference>
<dbReference type="InterPro" id="IPR050158">
    <property type="entry name" value="Ubiquitin_ubiquitin-like"/>
</dbReference>
<evidence type="ECO:0000313" key="2">
    <source>
        <dbReference type="EMBL" id="CAL8123895.1"/>
    </source>
</evidence>
<dbReference type="Gene3D" id="3.10.20.90">
    <property type="entry name" value="Phosphatidylinositol 3-kinase Catalytic Subunit, Chain A, domain 1"/>
    <property type="match status" value="1"/>
</dbReference>
<dbReference type="InterPro" id="IPR000626">
    <property type="entry name" value="Ubiquitin-like_dom"/>
</dbReference>
<gene>
    <name evidence="2" type="ORF">ODALV1_LOCUS20364</name>
</gene>
<evidence type="ECO:0000313" key="3">
    <source>
        <dbReference type="Proteomes" id="UP001642540"/>
    </source>
</evidence>
<sequence length="399" mass="45181">MDYNAIVREKNAEIIGKVLISDLKNLPSKWAITYKDTKVSKDADLKYLLCDSKFPLSVYTDTSHWNRLIRVKTLTCKVIEFHTMSNITIEDLKTKIFKKEGIPNDQQRLLYCGKWLEDGRTIGDYTSERICTLELVLRLRGGGSFSSVDLESNHVKGQAAAAQNKWEGYNVGLNSRGTCSNESCISHLSKSGQTYSRNGYGNCVLKSETSPFLCTACSWSFIPTNFIVSSARSLFRFRKTGCAENQSTVLESFGGINNYSTFDPKGKNVDYEVIEITTMKEEECVYSCLYCDYTIRLRIEAALYDCGHPVHTKCMKEDGCKICKAKLMTSMEFEDLIKKYYEKEKESNSVSEQLAPDVKCNGEFDIKRKCESDIKNNGELDIKRKCVSGIKRNDKLASA</sequence>
<dbReference type="Pfam" id="PF00240">
    <property type="entry name" value="ubiquitin"/>
    <property type="match status" value="1"/>
</dbReference>
<dbReference type="PANTHER" id="PTHR10666">
    <property type="entry name" value="UBIQUITIN"/>
    <property type="match status" value="1"/>
</dbReference>